<name>A0AAP5XT68_CITFR</name>
<dbReference type="InterPro" id="IPR025129">
    <property type="entry name" value="DUF4055"/>
</dbReference>
<evidence type="ECO:0000313" key="4">
    <source>
        <dbReference type="Proteomes" id="UP001278087"/>
    </source>
</evidence>
<feature type="compositionally biased region" description="Polar residues" evidence="1">
    <location>
        <begin position="343"/>
        <end position="352"/>
    </location>
</feature>
<organism evidence="3 4">
    <name type="scientific">Citrobacter freundii</name>
    <dbReference type="NCBI Taxonomy" id="546"/>
    <lineage>
        <taxon>Bacteria</taxon>
        <taxon>Pseudomonadati</taxon>
        <taxon>Pseudomonadota</taxon>
        <taxon>Gammaproteobacteria</taxon>
        <taxon>Enterobacterales</taxon>
        <taxon>Enterobacteriaceae</taxon>
        <taxon>Citrobacter</taxon>
        <taxon>Citrobacter freundii complex</taxon>
    </lineage>
</organism>
<sequence length="467" mass="52011">MPDISTPNLDYGNMVQAWDINDALMGGTLYMRQLGEAYLPRWPKEDKEDYKKRLAVATLLPAYEETINQNVGRVFAEPIQLGENVPDQLREFSKNVDLEGSRLDVWAQAFFSLAMQYGVSHALVDYPRVDAEQVKTKADEKATGARPYVTMLNPRQVIGWKSKMVSGKVQLTALRIKEVVVEDGDDFGQTKVEQIRLLTPGQVQIYRKATGDNAQANWTLHEEWQTSRKDITLVTLYTKRTGFMCGSPPLLNMALLNVKHWQSQSEQDNILHVARVPLLMVFGLEEGQELVIGSSSATQFSDRQKQGLEYVEHTGTSISAGKESLTDLVEQMRQAGAKLLRTDNTSTKSVDQTSEEKMQEQSPLYTMATSLEDAIDNILQIMAEYIGESEGGNVDVRTELDVESKEFNPPAALAIQSLRQGGDIRRVDAIKSLQKLNIIDADADPNVVLSELLAESATLSEPPTGEV</sequence>
<dbReference type="Pfam" id="PF13264">
    <property type="entry name" value="DUF4055"/>
    <property type="match status" value="1"/>
</dbReference>
<comment type="caution">
    <text evidence="3">The sequence shown here is derived from an EMBL/GenBank/DDBJ whole genome shotgun (WGS) entry which is preliminary data.</text>
</comment>
<dbReference type="RefSeq" id="WP_264363825.1">
    <property type="nucleotide sequence ID" value="NZ_CP186042.1"/>
</dbReference>
<feature type="region of interest" description="Disordered" evidence="1">
    <location>
        <begin position="343"/>
        <end position="362"/>
    </location>
</feature>
<dbReference type="Proteomes" id="UP001278087">
    <property type="component" value="Unassembled WGS sequence"/>
</dbReference>
<proteinExistence type="predicted"/>
<evidence type="ECO:0000256" key="1">
    <source>
        <dbReference type="SAM" id="MobiDB-lite"/>
    </source>
</evidence>
<protein>
    <submittedName>
        <fullName evidence="3">DUF4055 domain-containing protein</fullName>
    </submittedName>
</protein>
<gene>
    <name evidence="3" type="ORF">RYZ67_07780</name>
</gene>
<reference evidence="3" key="1">
    <citation type="submission" date="2023-10" db="EMBL/GenBank/DDBJ databases">
        <title>Fecal carriage and genetic characteristics of carbapenem-resistant Enterobacterales among healthy adults from four provinces of China.</title>
        <authorList>
            <person name="Li Y."/>
            <person name="Zhang R."/>
        </authorList>
    </citation>
    <scope>NUCLEOTIDE SEQUENCE</scope>
    <source>
        <strain evidence="3">HN-136</strain>
    </source>
</reference>
<dbReference type="AlphaFoldDB" id="A0AAP5XT68"/>
<accession>A0AAP5XT68</accession>
<evidence type="ECO:0000259" key="2">
    <source>
        <dbReference type="Pfam" id="PF13264"/>
    </source>
</evidence>
<evidence type="ECO:0000313" key="3">
    <source>
        <dbReference type="EMBL" id="MDW2758379.1"/>
    </source>
</evidence>
<dbReference type="EMBL" id="JAWPBU010000006">
    <property type="protein sequence ID" value="MDW2758379.1"/>
    <property type="molecule type" value="Genomic_DNA"/>
</dbReference>
<feature type="domain" description="DUF4055" evidence="2">
    <location>
        <begin position="249"/>
        <end position="385"/>
    </location>
</feature>